<organism evidence="3 4">
    <name type="scientific">Nocardia jiangxiensis</name>
    <dbReference type="NCBI Taxonomy" id="282685"/>
    <lineage>
        <taxon>Bacteria</taxon>
        <taxon>Bacillati</taxon>
        <taxon>Actinomycetota</taxon>
        <taxon>Actinomycetes</taxon>
        <taxon>Mycobacteriales</taxon>
        <taxon>Nocardiaceae</taxon>
        <taxon>Nocardia</taxon>
    </lineage>
</organism>
<dbReference type="PROSITE" id="PS51257">
    <property type="entry name" value="PROKAR_LIPOPROTEIN"/>
    <property type="match status" value="1"/>
</dbReference>
<dbReference type="SUPFAM" id="SSF53850">
    <property type="entry name" value="Periplasmic binding protein-like II"/>
    <property type="match status" value="1"/>
</dbReference>
<dbReference type="PANTHER" id="PTHR31528:SF3">
    <property type="entry name" value="THIAMINE BIOSYNTHESIS PROTEIN HI_0357-RELATED"/>
    <property type="match status" value="1"/>
</dbReference>
<evidence type="ECO:0000313" key="3">
    <source>
        <dbReference type="EMBL" id="MFF3572144.1"/>
    </source>
</evidence>
<keyword evidence="4" id="KW-1185">Reference proteome</keyword>
<name>A0ABW6S8X7_9NOCA</name>
<dbReference type="RefSeq" id="WP_387405805.1">
    <property type="nucleotide sequence ID" value="NZ_JBIAQY010000012.1"/>
</dbReference>
<sequence>MSKILTRLRGVAAVAATTALVLTGCSSTASTLAESADGLTKVTVVLGWLPTAESGGFYAAQQLGYYKAAGLDVTIEPGGPQVSGTQLVASGKVQFGITGSGSNEIVAAREQGIPLKAVNAIMQGSATGMMVHADTGIASLKDTAGMTWLNSPGVLGPEWAKKTLGITFAQQQYTGSLANFLHDDKLVQQGIASNEPYVAHEQGAAVKFLPFSDIGFNPYNTVTYVTDNFLKTRPEIVKKFVSASNQGWRDYVGDVKVATDVNTHLTKDVDKTLDAALVWFEWDAQRKYILAGDGARRIGAMNRERWHALIDQMRKLGVVKKSISVDDVADFDVTGDLAPAAEQPAAPSGSYDPITY</sequence>
<dbReference type="PANTHER" id="PTHR31528">
    <property type="entry name" value="4-AMINO-5-HYDROXYMETHYL-2-METHYLPYRIMIDINE PHOSPHATE SYNTHASE THI11-RELATED"/>
    <property type="match status" value="1"/>
</dbReference>
<dbReference type="Proteomes" id="UP001601992">
    <property type="component" value="Unassembled WGS sequence"/>
</dbReference>
<feature type="signal peptide" evidence="1">
    <location>
        <begin position="1"/>
        <end position="29"/>
    </location>
</feature>
<feature type="chain" id="PRO_5046834390" evidence="1">
    <location>
        <begin position="30"/>
        <end position="356"/>
    </location>
</feature>
<dbReference type="InterPro" id="IPR027939">
    <property type="entry name" value="NMT1/THI5"/>
</dbReference>
<protein>
    <submittedName>
        <fullName evidence="3">ABC transporter substrate-binding protein</fullName>
    </submittedName>
</protein>
<evidence type="ECO:0000259" key="2">
    <source>
        <dbReference type="Pfam" id="PF09084"/>
    </source>
</evidence>
<evidence type="ECO:0000313" key="4">
    <source>
        <dbReference type="Proteomes" id="UP001601992"/>
    </source>
</evidence>
<dbReference type="EMBL" id="JBIAQY010000012">
    <property type="protein sequence ID" value="MFF3572144.1"/>
    <property type="molecule type" value="Genomic_DNA"/>
</dbReference>
<proteinExistence type="predicted"/>
<keyword evidence="1" id="KW-0732">Signal</keyword>
<reference evidence="3 4" key="1">
    <citation type="submission" date="2024-10" db="EMBL/GenBank/DDBJ databases">
        <title>The Natural Products Discovery Center: Release of the First 8490 Sequenced Strains for Exploring Actinobacteria Biosynthetic Diversity.</title>
        <authorList>
            <person name="Kalkreuter E."/>
            <person name="Kautsar S.A."/>
            <person name="Yang D."/>
            <person name="Bader C.D."/>
            <person name="Teijaro C.N."/>
            <person name="Fluegel L."/>
            <person name="Davis C.M."/>
            <person name="Simpson J.R."/>
            <person name="Lauterbach L."/>
            <person name="Steele A.D."/>
            <person name="Gui C."/>
            <person name="Meng S."/>
            <person name="Li G."/>
            <person name="Viehrig K."/>
            <person name="Ye F."/>
            <person name="Su P."/>
            <person name="Kiefer A.F."/>
            <person name="Nichols A."/>
            <person name="Cepeda A.J."/>
            <person name="Yan W."/>
            <person name="Fan B."/>
            <person name="Jiang Y."/>
            <person name="Adhikari A."/>
            <person name="Zheng C.-J."/>
            <person name="Schuster L."/>
            <person name="Cowan T.M."/>
            <person name="Smanski M.J."/>
            <person name="Chevrette M.G."/>
            <person name="De Carvalho L.P.S."/>
            <person name="Shen B."/>
        </authorList>
    </citation>
    <scope>NUCLEOTIDE SEQUENCE [LARGE SCALE GENOMIC DNA]</scope>
    <source>
        <strain evidence="3 4">NPDC002593</strain>
    </source>
</reference>
<accession>A0ABW6S8X7</accession>
<feature type="domain" description="SsuA/THI5-like" evidence="2">
    <location>
        <begin position="54"/>
        <end position="251"/>
    </location>
</feature>
<dbReference type="InterPro" id="IPR015168">
    <property type="entry name" value="SsuA/THI5"/>
</dbReference>
<gene>
    <name evidence="3" type="ORF">ACFYXQ_30625</name>
</gene>
<dbReference type="Pfam" id="PF09084">
    <property type="entry name" value="NMT1"/>
    <property type="match status" value="1"/>
</dbReference>
<evidence type="ECO:0000256" key="1">
    <source>
        <dbReference type="SAM" id="SignalP"/>
    </source>
</evidence>
<dbReference type="Gene3D" id="3.40.190.10">
    <property type="entry name" value="Periplasmic binding protein-like II"/>
    <property type="match status" value="2"/>
</dbReference>
<comment type="caution">
    <text evidence="3">The sequence shown here is derived from an EMBL/GenBank/DDBJ whole genome shotgun (WGS) entry which is preliminary data.</text>
</comment>